<evidence type="ECO:0000313" key="2">
    <source>
        <dbReference type="Proteomes" id="UP000309561"/>
    </source>
</evidence>
<comment type="caution">
    <text evidence="1">The sequence shown here is derived from an EMBL/GenBank/DDBJ whole genome shotgun (WGS) entry which is preliminary data.</text>
</comment>
<reference evidence="1 2" key="1">
    <citation type="submission" date="2019-04" db="EMBL/GenBank/DDBJ databases">
        <title>Sulfurimonas crateris sp. nov. a facultative anaerobic sulfur-oxidizing chemolithautotrophic bacterium isolated from a terrestrial mud vulcano.</title>
        <authorList>
            <person name="Ratnikova N.M."/>
            <person name="Slobodkin A.I."/>
            <person name="Merkel A.Y."/>
            <person name="Novikov A."/>
            <person name="Bonch-Osmolovskaya E.A."/>
            <person name="Slobodkina G.B."/>
        </authorList>
    </citation>
    <scope>NUCLEOTIDE SEQUENCE [LARGE SCALE GENOMIC DNA]</scope>
    <source>
        <strain evidence="1 2">SN118</strain>
    </source>
</reference>
<keyword evidence="2" id="KW-1185">Reference proteome</keyword>
<sequence length="333" mass="37843">METSAAYQSYLNVMKNYQTTQGRRDYQAPFAESFELIYAKAQEQDVKLSNAKNFLESLSQSELRTLQKYSGLADSINVNSLSAEGAYNLLMHDNEQYDFDGNGTAEVGIGKHILPVPMNMPADVQEAYISAMNSLSDKDKLMAMTLTFDPARLDALINNKPYTPTNMDYNYLKSRVDNMLNPQNGGYTSLEAKESITAFWNAFDASYNGDKTQNTQTQSEENIAVEKFLNDLRTKGAAKFLADLNQEKIDKMVEEYKQKLIEEMGDSPEAMEKIAKLVDEFKKNLIEEMREKMQDELKNAKDVNSVKLDTFMMTMLNNMQEKEPSPLKELLKA</sequence>
<protein>
    <recommendedName>
        <fullName evidence="3">DUF1217 domain-containing protein</fullName>
    </recommendedName>
</protein>
<name>A0A4U2ZAA7_9BACT</name>
<evidence type="ECO:0000313" key="1">
    <source>
        <dbReference type="EMBL" id="TKI70935.1"/>
    </source>
</evidence>
<dbReference type="OrthoDB" id="5365754at2"/>
<dbReference type="EMBL" id="SZPX01000001">
    <property type="protein sequence ID" value="TKI70935.1"/>
    <property type="molecule type" value="Genomic_DNA"/>
</dbReference>
<evidence type="ECO:0008006" key="3">
    <source>
        <dbReference type="Google" id="ProtNLM"/>
    </source>
</evidence>
<dbReference type="AlphaFoldDB" id="A0A4U2ZAA7"/>
<dbReference type="RefSeq" id="WP_137011268.1">
    <property type="nucleotide sequence ID" value="NZ_SZPX01000001.1"/>
</dbReference>
<proteinExistence type="predicted"/>
<dbReference type="Proteomes" id="UP000309561">
    <property type="component" value="Unassembled WGS sequence"/>
</dbReference>
<organism evidence="1 2">
    <name type="scientific">Sulfurimonas crateris</name>
    <dbReference type="NCBI Taxonomy" id="2574727"/>
    <lineage>
        <taxon>Bacteria</taxon>
        <taxon>Pseudomonadati</taxon>
        <taxon>Campylobacterota</taxon>
        <taxon>Epsilonproteobacteria</taxon>
        <taxon>Campylobacterales</taxon>
        <taxon>Sulfurimonadaceae</taxon>
        <taxon>Sulfurimonas</taxon>
    </lineage>
</organism>
<gene>
    <name evidence="1" type="ORF">FCU45_00660</name>
</gene>
<accession>A0A4U2ZAA7</accession>